<dbReference type="EMBL" id="JAWDGP010007852">
    <property type="protein sequence ID" value="KAK3702533.1"/>
    <property type="molecule type" value="Genomic_DNA"/>
</dbReference>
<gene>
    <name evidence="1" type="ORF">RRG08_042526</name>
</gene>
<evidence type="ECO:0000313" key="2">
    <source>
        <dbReference type="Proteomes" id="UP001283361"/>
    </source>
</evidence>
<reference evidence="1" key="1">
    <citation type="journal article" date="2023" name="G3 (Bethesda)">
        <title>A reference genome for the long-term kleptoplast-retaining sea slug Elysia crispata morphotype clarki.</title>
        <authorList>
            <person name="Eastman K.E."/>
            <person name="Pendleton A.L."/>
            <person name="Shaikh M.A."/>
            <person name="Suttiyut T."/>
            <person name="Ogas R."/>
            <person name="Tomko P."/>
            <person name="Gavelis G."/>
            <person name="Widhalm J.R."/>
            <person name="Wisecaver J.H."/>
        </authorList>
    </citation>
    <scope>NUCLEOTIDE SEQUENCE</scope>
    <source>
        <strain evidence="1">ECLA1</strain>
    </source>
</reference>
<accession>A0AAE1CJW9</accession>
<sequence length="96" mass="10267">MTTPWSGQASLQQTEIGGCLANESVRRDTFNKIVLGSLGAGDYTGHNGGPITSSKVAVTFYRASLCHYLCYCLGHGPWRGEGELDEKQKSTSALAN</sequence>
<evidence type="ECO:0000313" key="1">
    <source>
        <dbReference type="EMBL" id="KAK3702533.1"/>
    </source>
</evidence>
<name>A0AAE1CJW9_9GAST</name>
<keyword evidence="2" id="KW-1185">Reference proteome</keyword>
<dbReference type="Proteomes" id="UP001283361">
    <property type="component" value="Unassembled WGS sequence"/>
</dbReference>
<dbReference type="AlphaFoldDB" id="A0AAE1CJW9"/>
<comment type="caution">
    <text evidence="1">The sequence shown here is derived from an EMBL/GenBank/DDBJ whole genome shotgun (WGS) entry which is preliminary data.</text>
</comment>
<protein>
    <submittedName>
        <fullName evidence="1">Uncharacterized protein</fullName>
    </submittedName>
</protein>
<organism evidence="1 2">
    <name type="scientific">Elysia crispata</name>
    <name type="common">lettuce slug</name>
    <dbReference type="NCBI Taxonomy" id="231223"/>
    <lineage>
        <taxon>Eukaryota</taxon>
        <taxon>Metazoa</taxon>
        <taxon>Spiralia</taxon>
        <taxon>Lophotrochozoa</taxon>
        <taxon>Mollusca</taxon>
        <taxon>Gastropoda</taxon>
        <taxon>Heterobranchia</taxon>
        <taxon>Euthyneura</taxon>
        <taxon>Panpulmonata</taxon>
        <taxon>Sacoglossa</taxon>
        <taxon>Placobranchoidea</taxon>
        <taxon>Plakobranchidae</taxon>
        <taxon>Elysia</taxon>
    </lineage>
</organism>
<proteinExistence type="predicted"/>